<feature type="compositionally biased region" description="Low complexity" evidence="3">
    <location>
        <begin position="521"/>
        <end position="532"/>
    </location>
</feature>
<keyword evidence="4" id="KW-0472">Membrane</keyword>
<reference evidence="5 6" key="1">
    <citation type="journal article" date="2021" name="BMC Genomics">
        <title>Datura genome reveals duplications of psychoactive alkaloid biosynthetic genes and high mutation rate following tissue culture.</title>
        <authorList>
            <person name="Rajewski A."/>
            <person name="Carter-House D."/>
            <person name="Stajich J."/>
            <person name="Litt A."/>
        </authorList>
    </citation>
    <scope>NUCLEOTIDE SEQUENCE [LARGE SCALE GENOMIC DNA]</scope>
    <source>
        <strain evidence="5">AR-01</strain>
    </source>
</reference>
<dbReference type="InterPro" id="IPR050481">
    <property type="entry name" value="UDP-glycosyltransf_plant"/>
</dbReference>
<evidence type="ECO:0000256" key="4">
    <source>
        <dbReference type="SAM" id="Phobius"/>
    </source>
</evidence>
<feature type="region of interest" description="Disordered" evidence="3">
    <location>
        <begin position="485"/>
        <end position="532"/>
    </location>
</feature>
<dbReference type="SUPFAM" id="SSF53756">
    <property type="entry name" value="UDP-Glycosyltransferase/glycogen phosphorylase"/>
    <property type="match status" value="1"/>
</dbReference>
<dbReference type="Gene3D" id="3.40.50.2000">
    <property type="entry name" value="Glycogen Phosphorylase B"/>
    <property type="match status" value="2"/>
</dbReference>
<sequence length="658" mass="72940">MEKSNDVLHIVMFPFFAFGHISPFVQLSNKLSSHGVNISFFTASGNASRVKSMLNSAPTTHIVPLTLPQVEGLPPGAESTAELTPVTAELLKVALDLMQPQIKSLLSHLKPHFVLFDFAQDWLPKMADELGIKTVFYSVFVALSTAFLTCPARATVTQPQKYPTLEDMKKPPPGFPHTSVTSVKTFEARDFLYIFKSFHGGPTVYDRVLSGLKGCSAILAKTCSQMEGPYIEYVKSQFNKPVFLAGPVVPDPPSGELEERWATWLNKFEAGTVIYSSFGSETFLNDDQIKELALGLEQTGLPFFLVLNFPDNVDVPAELNRALPKGFVERVKDKGIIHSGWVQQQHILAHSSVGCYLCHAGFSSVIEALVNDCQVVMLPQKGDQLLNAKLVSGDMKAGVEVNRRDEDGYFGKGDIKEALDMVMAEVDKQPGKLIRENQKKWKEFLLNKDTQCKFIEDLVNEMTVMAKGSIPKKVSWKELEGSCGTLIPKRNLNPPPVQHHPWQREQRQDKDLPQGDLVPFSGSSSKETKSSLSLKDAKIANLKAALQTSSSEPVEESGPMMALRLENEELKAKGRKDELRSHEEDLRGSAFTSHITSHDMLIWPWSGCERKEVTDATTAAGTTKSWRESEAFRWLVVTTKPLLHGTTRGEAPRTGQAV</sequence>
<dbReference type="PROSITE" id="PS00375">
    <property type="entry name" value="UDPGT"/>
    <property type="match status" value="1"/>
</dbReference>
<evidence type="ECO:0000313" key="5">
    <source>
        <dbReference type="EMBL" id="MCD9641119.1"/>
    </source>
</evidence>
<dbReference type="InterPro" id="IPR002213">
    <property type="entry name" value="UDP_glucos_trans"/>
</dbReference>
<dbReference type="InterPro" id="IPR035595">
    <property type="entry name" value="UDP_glycos_trans_CS"/>
</dbReference>
<dbReference type="PANTHER" id="PTHR48049:SF84">
    <property type="entry name" value="UDP-GLYCOSYLTRANSFERASE 79A6"/>
    <property type="match status" value="1"/>
</dbReference>
<protein>
    <recommendedName>
        <fullName evidence="7">Glycosyltransferase</fullName>
    </recommendedName>
</protein>
<evidence type="ECO:0008006" key="7">
    <source>
        <dbReference type="Google" id="ProtNLM"/>
    </source>
</evidence>
<comment type="caution">
    <text evidence="5">The sequence shown here is derived from an EMBL/GenBank/DDBJ whole genome shotgun (WGS) entry which is preliminary data.</text>
</comment>
<proteinExistence type="inferred from homology"/>
<dbReference type="PANTHER" id="PTHR48049">
    <property type="entry name" value="GLYCOSYLTRANSFERASE"/>
    <property type="match status" value="1"/>
</dbReference>
<dbReference type="Pfam" id="PF00201">
    <property type="entry name" value="UDPGT"/>
    <property type="match status" value="1"/>
</dbReference>
<feature type="compositionally biased region" description="Basic and acidic residues" evidence="3">
    <location>
        <begin position="502"/>
        <end position="513"/>
    </location>
</feature>
<evidence type="ECO:0000256" key="3">
    <source>
        <dbReference type="SAM" id="MobiDB-lite"/>
    </source>
</evidence>
<evidence type="ECO:0000256" key="2">
    <source>
        <dbReference type="ARBA" id="ARBA00022679"/>
    </source>
</evidence>
<dbReference type="CDD" id="cd03784">
    <property type="entry name" value="GT1_Gtf-like"/>
    <property type="match status" value="1"/>
</dbReference>
<comment type="similarity">
    <text evidence="1">Belongs to the UDP-glycosyltransferase family.</text>
</comment>
<dbReference type="Proteomes" id="UP000823775">
    <property type="component" value="Unassembled WGS sequence"/>
</dbReference>
<keyword evidence="4" id="KW-1133">Transmembrane helix</keyword>
<dbReference type="EMBL" id="JACEIK010003286">
    <property type="protein sequence ID" value="MCD9641119.1"/>
    <property type="molecule type" value="Genomic_DNA"/>
</dbReference>
<keyword evidence="4" id="KW-0812">Transmembrane</keyword>
<name>A0ABS8V363_DATST</name>
<organism evidence="5 6">
    <name type="scientific">Datura stramonium</name>
    <name type="common">Jimsonweed</name>
    <name type="synonym">Common thornapple</name>
    <dbReference type="NCBI Taxonomy" id="4076"/>
    <lineage>
        <taxon>Eukaryota</taxon>
        <taxon>Viridiplantae</taxon>
        <taxon>Streptophyta</taxon>
        <taxon>Embryophyta</taxon>
        <taxon>Tracheophyta</taxon>
        <taxon>Spermatophyta</taxon>
        <taxon>Magnoliopsida</taxon>
        <taxon>eudicotyledons</taxon>
        <taxon>Gunneridae</taxon>
        <taxon>Pentapetalae</taxon>
        <taxon>asterids</taxon>
        <taxon>lamiids</taxon>
        <taxon>Solanales</taxon>
        <taxon>Solanaceae</taxon>
        <taxon>Solanoideae</taxon>
        <taxon>Datureae</taxon>
        <taxon>Datura</taxon>
    </lineage>
</organism>
<evidence type="ECO:0000313" key="6">
    <source>
        <dbReference type="Proteomes" id="UP000823775"/>
    </source>
</evidence>
<accession>A0ABS8V363</accession>
<evidence type="ECO:0000256" key="1">
    <source>
        <dbReference type="ARBA" id="ARBA00009995"/>
    </source>
</evidence>
<feature type="transmembrane region" description="Helical" evidence="4">
    <location>
        <begin position="7"/>
        <end position="25"/>
    </location>
</feature>
<keyword evidence="2" id="KW-0808">Transferase</keyword>
<keyword evidence="6" id="KW-1185">Reference proteome</keyword>
<gene>
    <name evidence="5" type="ORF">HAX54_027038</name>
</gene>